<feature type="compositionally biased region" description="Basic and acidic residues" evidence="1">
    <location>
        <begin position="1"/>
        <end position="10"/>
    </location>
</feature>
<comment type="caution">
    <text evidence="2">The sequence shown here is derived from an EMBL/GenBank/DDBJ whole genome shotgun (WGS) entry which is preliminary data.</text>
</comment>
<feature type="region of interest" description="Disordered" evidence="1">
    <location>
        <begin position="1"/>
        <end position="26"/>
    </location>
</feature>
<evidence type="ECO:0000313" key="2">
    <source>
        <dbReference type="EMBL" id="POM58409.1"/>
    </source>
</evidence>
<feature type="compositionally biased region" description="Low complexity" evidence="1">
    <location>
        <begin position="17"/>
        <end position="26"/>
    </location>
</feature>
<accession>A0A2P4WYM6</accession>
<sequence length="136" mass="15286">MKTRSGEQLKSRLRIKTPTVTSSTSTPAIPLTSVSIRPPYITDISHPALVKWKRERQGYEDAIEARCSTTGEDESKALWSVKNSFNCNVLNTLCKFEWGTTIEEVTEDHIQSELDSILHNVMDDDIVDVDALFTKG</sequence>
<evidence type="ECO:0000313" key="3">
    <source>
        <dbReference type="Proteomes" id="UP000237271"/>
    </source>
</evidence>
<dbReference type="EMBL" id="NCKW01020251">
    <property type="protein sequence ID" value="POM58409.1"/>
    <property type="molecule type" value="Genomic_DNA"/>
</dbReference>
<dbReference type="AlphaFoldDB" id="A0A2P4WYM6"/>
<name>A0A2P4WYM6_9STRA</name>
<dbReference type="Proteomes" id="UP000237271">
    <property type="component" value="Unassembled WGS sequence"/>
</dbReference>
<reference evidence="2 3" key="1">
    <citation type="journal article" date="2017" name="Genome Biol. Evol.">
        <title>Phytophthora megakarya and P. palmivora, closely related causal agents of cacao black pod rot, underwent increases in genome sizes and gene numbers by different mechanisms.</title>
        <authorList>
            <person name="Ali S.S."/>
            <person name="Shao J."/>
            <person name="Lary D.J."/>
            <person name="Kronmiller B."/>
            <person name="Shen D."/>
            <person name="Strem M.D."/>
            <person name="Amoako-Attah I."/>
            <person name="Akrofi A.Y."/>
            <person name="Begoude B.A."/>
            <person name="Ten Hoopen G.M."/>
            <person name="Coulibaly K."/>
            <person name="Kebe B.I."/>
            <person name="Melnick R.L."/>
            <person name="Guiltinan M.J."/>
            <person name="Tyler B.M."/>
            <person name="Meinhardt L.W."/>
            <person name="Bailey B.A."/>
        </authorList>
    </citation>
    <scope>NUCLEOTIDE SEQUENCE [LARGE SCALE GENOMIC DNA]</scope>
    <source>
        <strain evidence="3">sbr112.9</strain>
    </source>
</reference>
<protein>
    <submittedName>
        <fullName evidence="2">Uncharacterized protein</fullName>
    </submittedName>
</protein>
<organism evidence="2 3">
    <name type="scientific">Phytophthora palmivora</name>
    <dbReference type="NCBI Taxonomy" id="4796"/>
    <lineage>
        <taxon>Eukaryota</taxon>
        <taxon>Sar</taxon>
        <taxon>Stramenopiles</taxon>
        <taxon>Oomycota</taxon>
        <taxon>Peronosporomycetes</taxon>
        <taxon>Peronosporales</taxon>
        <taxon>Peronosporaceae</taxon>
        <taxon>Phytophthora</taxon>
    </lineage>
</organism>
<dbReference type="OrthoDB" id="121299at2759"/>
<gene>
    <name evidence="2" type="ORF">PHPALM_36939</name>
</gene>
<evidence type="ECO:0000256" key="1">
    <source>
        <dbReference type="SAM" id="MobiDB-lite"/>
    </source>
</evidence>
<proteinExistence type="predicted"/>
<keyword evidence="3" id="KW-1185">Reference proteome</keyword>